<dbReference type="EMBL" id="BART01025843">
    <property type="protein sequence ID" value="GAG90714.1"/>
    <property type="molecule type" value="Genomic_DNA"/>
</dbReference>
<sequence>MKAKDVNNVKSDWSYPKIIYIVDMPIFEIGNITGNLFKVSTVIRNIGGVDATKVNWSITLDGGIILLGKETTGNILSLPAGDEKTINSSVIFGFGKTVITATAECAGGLSGTKTRDASVFLFFIFSDLKNKK</sequence>
<organism evidence="1">
    <name type="scientific">marine sediment metagenome</name>
    <dbReference type="NCBI Taxonomy" id="412755"/>
    <lineage>
        <taxon>unclassified sequences</taxon>
        <taxon>metagenomes</taxon>
        <taxon>ecological metagenomes</taxon>
    </lineage>
</organism>
<name>X1B4R1_9ZZZZ</name>
<comment type="caution">
    <text evidence="1">The sequence shown here is derived from an EMBL/GenBank/DDBJ whole genome shotgun (WGS) entry which is preliminary data.</text>
</comment>
<dbReference type="AlphaFoldDB" id="X1B4R1"/>
<dbReference type="Gene3D" id="2.60.40.10">
    <property type="entry name" value="Immunoglobulins"/>
    <property type="match status" value="1"/>
</dbReference>
<proteinExistence type="predicted"/>
<accession>X1B4R1</accession>
<reference evidence="1" key="1">
    <citation type="journal article" date="2014" name="Front. Microbiol.">
        <title>High frequency of phylogenetically diverse reductive dehalogenase-homologous genes in deep subseafloor sedimentary metagenomes.</title>
        <authorList>
            <person name="Kawai M."/>
            <person name="Futagami T."/>
            <person name="Toyoda A."/>
            <person name="Takaki Y."/>
            <person name="Nishi S."/>
            <person name="Hori S."/>
            <person name="Arai W."/>
            <person name="Tsubouchi T."/>
            <person name="Morono Y."/>
            <person name="Uchiyama I."/>
            <person name="Ito T."/>
            <person name="Fujiyama A."/>
            <person name="Inagaki F."/>
            <person name="Takami H."/>
        </authorList>
    </citation>
    <scope>NUCLEOTIDE SEQUENCE</scope>
    <source>
        <strain evidence="1">Expedition CK06-06</strain>
    </source>
</reference>
<gene>
    <name evidence="1" type="ORF">S01H4_46277</name>
</gene>
<evidence type="ECO:0000313" key="1">
    <source>
        <dbReference type="EMBL" id="GAG90714.1"/>
    </source>
</evidence>
<dbReference type="InterPro" id="IPR013783">
    <property type="entry name" value="Ig-like_fold"/>
</dbReference>
<protein>
    <recommendedName>
        <fullName evidence="2">CARDB domain-containing protein</fullName>
    </recommendedName>
</protein>
<evidence type="ECO:0008006" key="2">
    <source>
        <dbReference type="Google" id="ProtNLM"/>
    </source>
</evidence>